<keyword evidence="1" id="KW-0732">Signal</keyword>
<proteinExistence type="predicted"/>
<dbReference type="NCBIfam" id="NF047446">
    <property type="entry name" value="barrel_OmpL47"/>
    <property type="match status" value="1"/>
</dbReference>
<dbReference type="Proteomes" id="UP000178377">
    <property type="component" value="Unassembled WGS sequence"/>
</dbReference>
<reference evidence="2 3" key="1">
    <citation type="journal article" date="2016" name="Nat. Commun.">
        <title>Thousands of microbial genomes shed light on interconnected biogeochemical processes in an aquifer system.</title>
        <authorList>
            <person name="Anantharaman K."/>
            <person name="Brown C.T."/>
            <person name="Hug L.A."/>
            <person name="Sharon I."/>
            <person name="Castelle C.J."/>
            <person name="Probst A.J."/>
            <person name="Thomas B.C."/>
            <person name="Singh A."/>
            <person name="Wilkins M.J."/>
            <person name="Karaoz U."/>
            <person name="Brodie E.L."/>
            <person name="Williams K.H."/>
            <person name="Hubbard S.S."/>
            <person name="Banfield J.F."/>
        </authorList>
    </citation>
    <scope>NUCLEOTIDE SEQUENCE [LARGE SCALE GENOMIC DNA]</scope>
</reference>
<gene>
    <name evidence="2" type="ORF">A2722_03370</name>
</gene>
<dbReference type="GO" id="GO:0006629">
    <property type="term" value="P:lipid metabolic process"/>
    <property type="evidence" value="ECO:0007669"/>
    <property type="project" value="InterPro"/>
</dbReference>
<organism evidence="2 3">
    <name type="scientific">Candidatus Doudnabacteria bacterium RIFCSPHIGHO2_01_FULL_50_11</name>
    <dbReference type="NCBI Taxonomy" id="1817828"/>
    <lineage>
        <taxon>Bacteria</taxon>
        <taxon>Candidatus Doudnaibacteriota</taxon>
    </lineage>
</organism>
<dbReference type="PANTHER" id="PTHR11440">
    <property type="entry name" value="LECITHIN-CHOLESTEROL ACYLTRANSFERASE-RELATED"/>
    <property type="match status" value="1"/>
</dbReference>
<feature type="signal peptide" evidence="1">
    <location>
        <begin position="1"/>
        <end position="33"/>
    </location>
</feature>
<dbReference type="EMBL" id="MFEO01000017">
    <property type="protein sequence ID" value="OGE89708.1"/>
    <property type="molecule type" value="Genomic_DNA"/>
</dbReference>
<sequence>MKFSRPSTELKKIYFIFGAAAAGLLLFPAIASAALQFPATPCDGELASPQINPNLHLPSPIEQEDGTKAFQYGADNNSFVSQAGSMLSFHVALLFNPHDQNGNPNNLFETVKLNVFDAACHHIAGIGFGNLVPGENIVTYDQNTDVVSLNGQSTGLFANGVPRYFWIEVWDGVLGSQAATYSYLVDLTNPQNPTGTVDGNPEPSGKRPVIIIPGILGSNLIEQGDILWLNLNRLIGSDELDDLYLDSSGNSLHTVQIGSLIAGMNFPSPFQSQNIDVFESLFNELEASGYVNGQTYFLFPYDWRLDLENSAQKLKSEIDSIESQTGFHKIDIIGHSMGGVLAESYISEFGSQDIDKLIFIGTPHLGAPKAAKVLLEGDQFKIPILEPNTMKTLSENSPAAYELTPSQKYFDIYQGYLSKYSIFGHPLLNYSDTRDLLLQKGLNGELLTNAESFALNLENLDYGATDVYNIAGCKTSTQAAYAFDLFGGIGTIGYSSGDGTVPLASAGAVSTPGDHKFYKKSGDHSGLPSQEGVRQLIAGILSGSIGQYEDISNSPSFCSFKGKKLTWRSPVEVHIYDSSGNHTGPIDNNGIEYGVPDIDYEIIGHEKFIYLPTDEGQQYQVIGKGEANGTFDLHITDNDNGTDTESHVFNDVAITSSSTVEFEVSDSSQDDTIELDKLGDNNLQTIPADAVLTPEQTSDLVPPTTTVTLSGIQGNNGWYRSNVQASLNASDDNSGILETRYSLDGVNWQNYSGPISIVQEGTSTISFFSVDRAGNDEPAQSITVKIDKQAPEFAANYNLATKKFKFGSSDNLDLSPNLLCSPTQCTIGDIAGNTTIVKFQISSILQTLRLLSVSYNGPQTTFTSNLLVGLVLQKSGILQSYNQTFYLKDQQILSIQYLAKTNQSTVYTLTSTGTLSKITMPGIKTLQLQTDKGTIKSSIK</sequence>
<dbReference type="InterPro" id="IPR003386">
    <property type="entry name" value="LACT/PDAT_acylTrfase"/>
</dbReference>
<evidence type="ECO:0000313" key="3">
    <source>
        <dbReference type="Proteomes" id="UP000178377"/>
    </source>
</evidence>
<evidence type="ECO:0000256" key="1">
    <source>
        <dbReference type="SAM" id="SignalP"/>
    </source>
</evidence>
<dbReference type="InterPro" id="IPR058094">
    <property type="entry name" value="Ig-like_OmpL47-like"/>
</dbReference>
<dbReference type="Gene3D" id="3.40.50.1820">
    <property type="entry name" value="alpha/beta hydrolase"/>
    <property type="match status" value="1"/>
</dbReference>
<dbReference type="Pfam" id="PF02450">
    <property type="entry name" value="LCAT"/>
    <property type="match status" value="1"/>
</dbReference>
<feature type="chain" id="PRO_5009520401" evidence="1">
    <location>
        <begin position="34"/>
        <end position="940"/>
    </location>
</feature>
<dbReference type="GO" id="GO:0008374">
    <property type="term" value="F:O-acyltransferase activity"/>
    <property type="evidence" value="ECO:0007669"/>
    <property type="project" value="InterPro"/>
</dbReference>
<dbReference type="Gene3D" id="3.30.1920.20">
    <property type="match status" value="1"/>
</dbReference>
<dbReference type="SUPFAM" id="SSF53474">
    <property type="entry name" value="alpha/beta-Hydrolases"/>
    <property type="match status" value="1"/>
</dbReference>
<name>A0A1F5PID9_9BACT</name>
<accession>A0A1F5PID9</accession>
<dbReference type="STRING" id="1817828.A2722_03370"/>
<dbReference type="AlphaFoldDB" id="A0A1F5PID9"/>
<protein>
    <submittedName>
        <fullName evidence="2">Uncharacterized protein</fullName>
    </submittedName>
</protein>
<comment type="caution">
    <text evidence="2">The sequence shown here is derived from an EMBL/GenBank/DDBJ whole genome shotgun (WGS) entry which is preliminary data.</text>
</comment>
<evidence type="ECO:0000313" key="2">
    <source>
        <dbReference type="EMBL" id="OGE89708.1"/>
    </source>
</evidence>
<dbReference type="InterPro" id="IPR029058">
    <property type="entry name" value="AB_hydrolase_fold"/>
</dbReference>